<keyword evidence="2" id="KW-1185">Reference proteome</keyword>
<comment type="caution">
    <text evidence="1">The sequence shown here is derived from an EMBL/GenBank/DDBJ whole genome shotgun (WGS) entry which is preliminary data.</text>
</comment>
<dbReference type="EMBL" id="JARJCM010000174">
    <property type="protein sequence ID" value="KAJ7024166.1"/>
    <property type="molecule type" value="Genomic_DNA"/>
</dbReference>
<name>A0AAD6SAB8_9AGAR</name>
<evidence type="ECO:0000313" key="1">
    <source>
        <dbReference type="EMBL" id="KAJ7024166.1"/>
    </source>
</evidence>
<dbReference type="SUPFAM" id="SSF52047">
    <property type="entry name" value="RNI-like"/>
    <property type="match status" value="1"/>
</dbReference>
<dbReference type="Gene3D" id="3.80.10.10">
    <property type="entry name" value="Ribonuclease Inhibitor"/>
    <property type="match status" value="1"/>
</dbReference>
<evidence type="ECO:0008006" key="3">
    <source>
        <dbReference type="Google" id="ProtNLM"/>
    </source>
</evidence>
<protein>
    <recommendedName>
        <fullName evidence="3">F-box domain-containing protein</fullName>
    </recommendedName>
</protein>
<dbReference type="Proteomes" id="UP001218188">
    <property type="component" value="Unassembled WGS sequence"/>
</dbReference>
<dbReference type="AlphaFoldDB" id="A0AAD6SAB8"/>
<dbReference type="InterPro" id="IPR032675">
    <property type="entry name" value="LRR_dom_sf"/>
</dbReference>
<proteinExistence type="predicted"/>
<organism evidence="1 2">
    <name type="scientific">Mycena alexandri</name>
    <dbReference type="NCBI Taxonomy" id="1745969"/>
    <lineage>
        <taxon>Eukaryota</taxon>
        <taxon>Fungi</taxon>
        <taxon>Dikarya</taxon>
        <taxon>Basidiomycota</taxon>
        <taxon>Agaricomycotina</taxon>
        <taxon>Agaricomycetes</taxon>
        <taxon>Agaricomycetidae</taxon>
        <taxon>Agaricales</taxon>
        <taxon>Marasmiineae</taxon>
        <taxon>Mycenaceae</taxon>
        <taxon>Mycena</taxon>
    </lineage>
</organism>
<accession>A0AAD6SAB8</accession>
<gene>
    <name evidence="1" type="ORF">C8F04DRAFT_1047522</name>
</gene>
<sequence>MSSPFASWLGTNYCPSDEEILDIRTLLIEPKSRLKRLDDKIADLQKTIDSLTEEHASVRSFVDAHGALLSPVRRLPLDIIQEIFVACLPTHRNCVMSAVEAPLLLGRICSAWRAISLSTPRLWARLHIVEPGYHPAAGVSPSGVLPSSVILEEKVAQRVDAMKTWLSRSGVCPISISLEGVHEAFMMTAAGTFAPSSTHIFLQALISFSSRWQHITMSFVWSLETLDTLFKLTETNVPILSKLHIAQHPEGAPASRPWPSFALFHAPALSNLAFTGSQVDLLELPIQWTNITALSLNGTGVEVPSLDFVIVLEILSKCPQIQTCRFELPYPEDLPLSLDMTVIELAHLRSLDIIGWLDGITDILRRLLVPALRDLGLKGTMSALDPTLPSHFAAFLARSQRLESLSISTQIFEKTSLLELLHNLPATVTRLCLLNDRHMHEIFDDDALAVLTPSPSPGSLSADTSLKDVSCPTLQELKIFGSAFPTDEALVCFITARMEAEPPGSRTLTQVEIQFSRAMEFDIRPRIQPFLDRGLSLRTTYLRPRTIEMFSPWHGLAVNEQVRSGV</sequence>
<evidence type="ECO:0000313" key="2">
    <source>
        <dbReference type="Proteomes" id="UP001218188"/>
    </source>
</evidence>
<reference evidence="1" key="1">
    <citation type="submission" date="2023-03" db="EMBL/GenBank/DDBJ databases">
        <title>Massive genome expansion in bonnet fungi (Mycena s.s.) driven by repeated elements and novel gene families across ecological guilds.</title>
        <authorList>
            <consortium name="Lawrence Berkeley National Laboratory"/>
            <person name="Harder C.B."/>
            <person name="Miyauchi S."/>
            <person name="Viragh M."/>
            <person name="Kuo A."/>
            <person name="Thoen E."/>
            <person name="Andreopoulos B."/>
            <person name="Lu D."/>
            <person name="Skrede I."/>
            <person name="Drula E."/>
            <person name="Henrissat B."/>
            <person name="Morin E."/>
            <person name="Kohler A."/>
            <person name="Barry K."/>
            <person name="LaButti K."/>
            <person name="Morin E."/>
            <person name="Salamov A."/>
            <person name="Lipzen A."/>
            <person name="Mereny Z."/>
            <person name="Hegedus B."/>
            <person name="Baldrian P."/>
            <person name="Stursova M."/>
            <person name="Weitz H."/>
            <person name="Taylor A."/>
            <person name="Grigoriev I.V."/>
            <person name="Nagy L.G."/>
            <person name="Martin F."/>
            <person name="Kauserud H."/>
        </authorList>
    </citation>
    <scope>NUCLEOTIDE SEQUENCE</scope>
    <source>
        <strain evidence="1">CBHHK200</strain>
    </source>
</reference>